<feature type="transmembrane region" description="Helical" evidence="1">
    <location>
        <begin position="18"/>
        <end position="39"/>
    </location>
</feature>
<proteinExistence type="predicted"/>
<dbReference type="RefSeq" id="WP_088565074.1">
    <property type="nucleotide sequence ID" value="NZ_CP020946.1"/>
</dbReference>
<sequence>MKMQNVIGNQKGQTIVEAIVGFGLITMVGLTFVGGMVSLRNTTKSTILLSSTDKQVTDIAENIKAGVENYQINYDSNRSVSELLNPDNLPMAWDNGKVALRKECETCQGTYGYVIQPYPEFRGLYKVTLRVTHKSWIEKGEAFKDYHFVVSAK</sequence>
<dbReference type="Proteomes" id="UP000197003">
    <property type="component" value="Chromosome"/>
</dbReference>
<keyword evidence="1" id="KW-0812">Transmembrane</keyword>
<evidence type="ECO:0000313" key="3">
    <source>
        <dbReference type="Proteomes" id="UP000197003"/>
    </source>
</evidence>
<evidence type="ECO:0000256" key="1">
    <source>
        <dbReference type="SAM" id="Phobius"/>
    </source>
</evidence>
<protein>
    <recommendedName>
        <fullName evidence="4">Type II secretion system protein</fullName>
    </recommendedName>
</protein>
<accession>A0A1Z3N7X0</accession>
<name>A0A1Z3N7X0_BDEBC</name>
<keyword evidence="1" id="KW-1133">Transmembrane helix</keyword>
<evidence type="ECO:0000313" key="2">
    <source>
        <dbReference type="EMBL" id="ASD63539.1"/>
    </source>
</evidence>
<keyword evidence="1" id="KW-0472">Membrane</keyword>
<dbReference type="OrthoDB" id="5293322at2"/>
<dbReference type="AlphaFoldDB" id="A0A1Z3N7X0"/>
<evidence type="ECO:0008006" key="4">
    <source>
        <dbReference type="Google" id="ProtNLM"/>
    </source>
</evidence>
<gene>
    <name evidence="2" type="ORF">B9G79_08120</name>
</gene>
<organism evidence="2 3">
    <name type="scientific">Bdellovibrio bacteriovorus</name>
    <dbReference type="NCBI Taxonomy" id="959"/>
    <lineage>
        <taxon>Bacteria</taxon>
        <taxon>Pseudomonadati</taxon>
        <taxon>Bdellovibrionota</taxon>
        <taxon>Bdellovibrionia</taxon>
        <taxon>Bdellovibrionales</taxon>
        <taxon>Pseudobdellovibrionaceae</taxon>
        <taxon>Bdellovibrio</taxon>
    </lineage>
</organism>
<reference evidence="2 3" key="1">
    <citation type="submission" date="2017-04" db="EMBL/GenBank/DDBJ databases">
        <title>Whole genome sequence of Bdellovibrio bacteriovorus strain SSB218315.</title>
        <authorList>
            <person name="Oyedara O."/>
            <person name="Rodriguez-Perez M.A."/>
        </authorList>
    </citation>
    <scope>NUCLEOTIDE SEQUENCE [LARGE SCALE GENOMIC DNA]</scope>
    <source>
        <strain evidence="2 3">SSB218315</strain>
    </source>
</reference>
<dbReference type="EMBL" id="CP020946">
    <property type="protein sequence ID" value="ASD63539.1"/>
    <property type="molecule type" value="Genomic_DNA"/>
</dbReference>